<dbReference type="SUPFAM" id="SSF54001">
    <property type="entry name" value="Cysteine proteinases"/>
    <property type="match status" value="1"/>
</dbReference>
<dbReference type="PANTHER" id="PTHR47764">
    <property type="entry name" value="UBIQUITIN-LIKE-SPECIFIC PROTEASE 2B-RELATED"/>
    <property type="match status" value="1"/>
</dbReference>
<comment type="caution">
    <text evidence="1">The sequence shown here is derived from an EMBL/GenBank/DDBJ whole genome shotgun (WGS) entry which is preliminary data.</text>
</comment>
<dbReference type="AlphaFoldDB" id="A0A150GKU9"/>
<keyword evidence="2" id="KW-1185">Reference proteome</keyword>
<dbReference type="Gene3D" id="1.10.418.20">
    <property type="match status" value="1"/>
</dbReference>
<name>A0A150GKU9_GONPE</name>
<evidence type="ECO:0000313" key="2">
    <source>
        <dbReference type="Proteomes" id="UP000075714"/>
    </source>
</evidence>
<evidence type="ECO:0000313" key="1">
    <source>
        <dbReference type="EMBL" id="KXZ50355.1"/>
    </source>
</evidence>
<reference evidence="2" key="1">
    <citation type="journal article" date="2016" name="Nat. Commun.">
        <title>The Gonium pectorale genome demonstrates co-option of cell cycle regulation during the evolution of multicellularity.</title>
        <authorList>
            <person name="Hanschen E.R."/>
            <person name="Marriage T.N."/>
            <person name="Ferris P.J."/>
            <person name="Hamaji T."/>
            <person name="Toyoda A."/>
            <person name="Fujiyama A."/>
            <person name="Neme R."/>
            <person name="Noguchi H."/>
            <person name="Minakuchi Y."/>
            <person name="Suzuki M."/>
            <person name="Kawai-Toyooka H."/>
            <person name="Smith D.R."/>
            <person name="Sparks H."/>
            <person name="Anderson J."/>
            <person name="Bakaric R."/>
            <person name="Luria V."/>
            <person name="Karger A."/>
            <person name="Kirschner M.W."/>
            <person name="Durand P.M."/>
            <person name="Michod R.E."/>
            <person name="Nozaki H."/>
            <person name="Olson B.J."/>
        </authorList>
    </citation>
    <scope>NUCLEOTIDE SEQUENCE [LARGE SCALE GENOMIC DNA]</scope>
    <source>
        <strain evidence="2">NIES-2863</strain>
    </source>
</reference>
<dbReference type="InterPro" id="IPR038765">
    <property type="entry name" value="Papain-like_cys_pep_sf"/>
</dbReference>
<dbReference type="PANTHER" id="PTHR47764:SF2">
    <property type="entry name" value="UBIQUITIN-LIKE PROTEASE FAMILY PROFILE DOMAIN-CONTAINING PROTEIN"/>
    <property type="match status" value="1"/>
</dbReference>
<proteinExistence type="predicted"/>
<dbReference type="EMBL" id="LSYV01000018">
    <property type="protein sequence ID" value="KXZ50355.1"/>
    <property type="molecule type" value="Genomic_DNA"/>
</dbReference>
<evidence type="ECO:0008006" key="3">
    <source>
        <dbReference type="Google" id="ProtNLM"/>
    </source>
</evidence>
<protein>
    <recommendedName>
        <fullName evidence="3">Ubiquitin-like protease family profile domain-containing protein</fullName>
    </recommendedName>
</protein>
<gene>
    <name evidence="1" type="ORF">GPECTOR_17g996</name>
</gene>
<dbReference type="Proteomes" id="UP000075714">
    <property type="component" value="Unassembled WGS sequence"/>
</dbReference>
<organism evidence="1 2">
    <name type="scientific">Gonium pectorale</name>
    <name type="common">Green alga</name>
    <dbReference type="NCBI Taxonomy" id="33097"/>
    <lineage>
        <taxon>Eukaryota</taxon>
        <taxon>Viridiplantae</taxon>
        <taxon>Chlorophyta</taxon>
        <taxon>core chlorophytes</taxon>
        <taxon>Chlorophyceae</taxon>
        <taxon>CS clade</taxon>
        <taxon>Chlamydomonadales</taxon>
        <taxon>Volvocaceae</taxon>
        <taxon>Gonium</taxon>
    </lineage>
</organism>
<accession>A0A150GKU9</accession>
<sequence length="189" mass="20561">MEILVKKTNGAGRFHIFNSFFLTKILEDPAGAMKFILRQDSQGPARLAVGNNVALVRPAVPQQKNPDGSYNGTECGAFTLTFLEHFMAANPEDISEGSSGRPSASAVATHAVATRLDTDPGLFLTDKWFSAEEASAIRGHLRRLFGEMFLHQLRKANAGAAAEKLQGLLAAANKHCKPYKHVLLKAMRK</sequence>